<keyword evidence="1" id="KW-0255">Endonuclease</keyword>
<keyword evidence="1" id="KW-0378">Hydrolase</keyword>
<reference evidence="2" key="1">
    <citation type="submission" date="2016-06" db="EMBL/GenBank/DDBJ databases">
        <title>Parallel loss of symbiosis genes in relatives of nitrogen-fixing non-legume Parasponia.</title>
        <authorList>
            <person name="Van Velzen R."/>
            <person name="Holmer R."/>
            <person name="Bu F."/>
            <person name="Rutten L."/>
            <person name="Van Zeijl A."/>
            <person name="Liu W."/>
            <person name="Santuari L."/>
            <person name="Cao Q."/>
            <person name="Sharma T."/>
            <person name="Shen D."/>
            <person name="Roswanjaya Y."/>
            <person name="Wardhani T."/>
            <person name="Kalhor M.S."/>
            <person name="Jansen J."/>
            <person name="Van den Hoogen J."/>
            <person name="Gungor B."/>
            <person name="Hartog M."/>
            <person name="Hontelez J."/>
            <person name="Verver J."/>
            <person name="Yang W.-C."/>
            <person name="Schijlen E."/>
            <person name="Repin R."/>
            <person name="Schilthuizen M."/>
            <person name="Schranz E."/>
            <person name="Heidstra R."/>
            <person name="Miyata K."/>
            <person name="Fedorova E."/>
            <person name="Kohlen W."/>
            <person name="Bisseling T."/>
            <person name="Smit S."/>
            <person name="Geurts R."/>
        </authorList>
    </citation>
    <scope>NUCLEOTIDE SEQUENCE [LARGE SCALE GENOMIC DNA]</scope>
    <source>
        <strain evidence="2">cv. WU1-14</strain>
    </source>
</reference>
<dbReference type="SUPFAM" id="SSF56219">
    <property type="entry name" value="DNase I-like"/>
    <property type="match status" value="1"/>
</dbReference>
<evidence type="ECO:0000313" key="2">
    <source>
        <dbReference type="Proteomes" id="UP000237105"/>
    </source>
</evidence>
<protein>
    <submittedName>
        <fullName evidence="1">Endonuclease/exonuclease/phosphatase</fullName>
    </submittedName>
</protein>
<dbReference type="GO" id="GO:0004519">
    <property type="term" value="F:endonuclease activity"/>
    <property type="evidence" value="ECO:0007669"/>
    <property type="project" value="UniProtKB-KW"/>
</dbReference>
<dbReference type="Proteomes" id="UP000237105">
    <property type="component" value="Unassembled WGS sequence"/>
</dbReference>
<dbReference type="OrthoDB" id="1113909at2759"/>
<dbReference type="GO" id="GO:0004527">
    <property type="term" value="F:exonuclease activity"/>
    <property type="evidence" value="ECO:0007669"/>
    <property type="project" value="UniProtKB-KW"/>
</dbReference>
<accession>A0A2P5CT37</accession>
<keyword evidence="1" id="KW-0269">Exonuclease</keyword>
<name>A0A2P5CT37_PARAD</name>
<dbReference type="Gene3D" id="3.60.10.10">
    <property type="entry name" value="Endonuclease/exonuclease/phosphatase"/>
    <property type="match status" value="1"/>
</dbReference>
<dbReference type="AlphaFoldDB" id="A0A2P5CT37"/>
<evidence type="ECO:0000313" key="1">
    <source>
        <dbReference type="EMBL" id="PON64218.1"/>
    </source>
</evidence>
<gene>
    <name evidence="1" type="ORF">PanWU01x14_125320</name>
</gene>
<keyword evidence="1" id="KW-0540">Nuclease</keyword>
<dbReference type="EMBL" id="JXTB01000097">
    <property type="protein sequence ID" value="PON64218.1"/>
    <property type="molecule type" value="Genomic_DNA"/>
</dbReference>
<comment type="caution">
    <text evidence="1">The sequence shown here is derived from an EMBL/GenBank/DDBJ whole genome shotgun (WGS) entry which is preliminary data.</text>
</comment>
<dbReference type="InterPro" id="IPR036691">
    <property type="entry name" value="Endo/exonu/phosph_ase_sf"/>
</dbReference>
<keyword evidence="2" id="KW-1185">Reference proteome</keyword>
<proteinExistence type="predicted"/>
<organism evidence="1 2">
    <name type="scientific">Parasponia andersonii</name>
    <name type="common">Sponia andersonii</name>
    <dbReference type="NCBI Taxonomy" id="3476"/>
    <lineage>
        <taxon>Eukaryota</taxon>
        <taxon>Viridiplantae</taxon>
        <taxon>Streptophyta</taxon>
        <taxon>Embryophyta</taxon>
        <taxon>Tracheophyta</taxon>
        <taxon>Spermatophyta</taxon>
        <taxon>Magnoliopsida</taxon>
        <taxon>eudicotyledons</taxon>
        <taxon>Gunneridae</taxon>
        <taxon>Pentapetalae</taxon>
        <taxon>rosids</taxon>
        <taxon>fabids</taxon>
        <taxon>Rosales</taxon>
        <taxon>Cannabaceae</taxon>
        <taxon>Parasponia</taxon>
    </lineage>
</organism>
<dbReference type="PANTHER" id="PTHR33710">
    <property type="entry name" value="BNAC02G09200D PROTEIN"/>
    <property type="match status" value="1"/>
</dbReference>
<dbReference type="PANTHER" id="PTHR33710:SF71">
    <property type="entry name" value="ENDONUCLEASE_EXONUCLEASE_PHOSPHATASE DOMAIN-CONTAINING PROTEIN"/>
    <property type="match status" value="1"/>
</dbReference>
<sequence>FYSALEPSNRHFSWEIPRRLSHVSICPWLCMGDFNEILGTEDKLGGTFHNEVAMEVFCHSLDNCGLQPIDYNGPRFTWDNKHYNLTHVQERLDWAMINTEWRDLFQFASLSHLRFYESDQRALLLNLEPAKSFWAYLS</sequence>
<feature type="non-terminal residue" evidence="1">
    <location>
        <position position="1"/>
    </location>
</feature>